<dbReference type="InterPro" id="IPR002513">
    <property type="entry name" value="Tn3_Tnp_DDE_dom"/>
</dbReference>
<keyword evidence="3" id="KW-1185">Reference proteome</keyword>
<feature type="domain" description="Tn3 transposase DDE" evidence="1">
    <location>
        <begin position="54"/>
        <end position="181"/>
    </location>
</feature>
<sequence>MACGELLDAVGEDDGDAVRGRTATGRAWTVGAEWAAVDLVGSASADVGTRADHTSLHSGTIKASEVLRVLAPGGKGITEIGRLDRSAYLSSYFTDELLRRRINTQLNRQESRHNLARKIFHGQKGELRQSYREGQEDQLGALGLMLNIVILWNTVYMQQIIAEMRDEGIHVRAEDIARLSLQGESEAVMGAAAFSDQRPVGVVEEEEPLQLRL</sequence>
<evidence type="ECO:0000313" key="2">
    <source>
        <dbReference type="EMBL" id="GII54966.1"/>
    </source>
</evidence>
<gene>
    <name evidence="2" type="ORF">Pth03_33550</name>
</gene>
<protein>
    <recommendedName>
        <fullName evidence="1">Tn3 transposase DDE domain-containing protein</fullName>
    </recommendedName>
</protein>
<dbReference type="AlphaFoldDB" id="A0A8J3XWQ2"/>
<accession>A0A8J3XWQ2</accession>
<organism evidence="2 3">
    <name type="scientific">Planotetraspora thailandica</name>
    <dbReference type="NCBI Taxonomy" id="487172"/>
    <lineage>
        <taxon>Bacteria</taxon>
        <taxon>Bacillati</taxon>
        <taxon>Actinomycetota</taxon>
        <taxon>Actinomycetes</taxon>
        <taxon>Streptosporangiales</taxon>
        <taxon>Streptosporangiaceae</taxon>
        <taxon>Planotetraspora</taxon>
    </lineage>
</organism>
<dbReference type="GO" id="GO:0004803">
    <property type="term" value="F:transposase activity"/>
    <property type="evidence" value="ECO:0007669"/>
    <property type="project" value="InterPro"/>
</dbReference>
<name>A0A8J3XWQ2_9ACTN</name>
<evidence type="ECO:0000259" key="1">
    <source>
        <dbReference type="Pfam" id="PF01526"/>
    </source>
</evidence>
<dbReference type="EMBL" id="BOOR01000022">
    <property type="protein sequence ID" value="GII54966.1"/>
    <property type="molecule type" value="Genomic_DNA"/>
</dbReference>
<dbReference type="Pfam" id="PF01526">
    <property type="entry name" value="DDE_Tnp_Tn3"/>
    <property type="match status" value="1"/>
</dbReference>
<proteinExistence type="predicted"/>
<comment type="caution">
    <text evidence="2">The sequence shown here is derived from an EMBL/GenBank/DDBJ whole genome shotgun (WGS) entry which is preliminary data.</text>
</comment>
<evidence type="ECO:0000313" key="3">
    <source>
        <dbReference type="Proteomes" id="UP000605992"/>
    </source>
</evidence>
<dbReference type="GO" id="GO:0006313">
    <property type="term" value="P:DNA transposition"/>
    <property type="evidence" value="ECO:0007669"/>
    <property type="project" value="InterPro"/>
</dbReference>
<dbReference type="Proteomes" id="UP000605992">
    <property type="component" value="Unassembled WGS sequence"/>
</dbReference>
<reference evidence="2" key="1">
    <citation type="submission" date="2021-01" db="EMBL/GenBank/DDBJ databases">
        <title>Whole genome shotgun sequence of Planotetraspora thailandica NBRC 104271.</title>
        <authorList>
            <person name="Komaki H."/>
            <person name="Tamura T."/>
        </authorList>
    </citation>
    <scope>NUCLEOTIDE SEQUENCE</scope>
    <source>
        <strain evidence="2">NBRC 104271</strain>
    </source>
</reference>